<sequence length="441" mass="48806">MSIQGPHTGKLARTTLTSLTAARVGLSHAGHRARQLLMDEPAKAAAQRAHEEKIGRLLFSALNQLKGTALKVSQMLSMESDILPEAIRRELAKGCHQVTPLNRALVHKVFQQEFGAAPQALFAHFDPVSFAAASLGQVHHAELAGGERVAVKVQYPGIAASIGSDIAMLRGVVQTVAMMSDLLPPRALIERVMNDIESKLGEELDYEHEAGQLAWFAARLPAPQLCVPLPVASHSSKRVLTMQRLDGLHLDAWLATQPDQAQRNHYGQLLFDWFMYSVFELAHLHADPHPGNFLFMADGKLGLLDFGCTKAISPAFSGALAEVWCAALRRDEDPSGAALHRGYVALAMIAPDLPLEDFREQLLPALADMQDWQVEPFREASFDFSRKSVFPTPEWEHNKVLSRSLTGMHEELPYFDRAYMGLLHMLKRMGALVVTRNRWIA</sequence>
<name>A0ABT5K1U8_9BURK</name>
<dbReference type="InterPro" id="IPR034646">
    <property type="entry name" value="ADCK3_dom"/>
</dbReference>
<dbReference type="InterPro" id="IPR011009">
    <property type="entry name" value="Kinase-like_dom_sf"/>
</dbReference>
<keyword evidence="4" id="KW-1185">Reference proteome</keyword>
<dbReference type="EMBL" id="JAQQXR010000005">
    <property type="protein sequence ID" value="MDC8758957.1"/>
    <property type="molecule type" value="Genomic_DNA"/>
</dbReference>
<comment type="caution">
    <text evidence="3">The sequence shown here is derived from an EMBL/GenBank/DDBJ whole genome shotgun (WGS) entry which is preliminary data.</text>
</comment>
<dbReference type="Pfam" id="PF03109">
    <property type="entry name" value="ABC1"/>
    <property type="match status" value="1"/>
</dbReference>
<dbReference type="SUPFAM" id="SSF56112">
    <property type="entry name" value="Protein kinase-like (PK-like)"/>
    <property type="match status" value="1"/>
</dbReference>
<dbReference type="InterPro" id="IPR050154">
    <property type="entry name" value="UbiB_kinase"/>
</dbReference>
<proteinExistence type="inferred from homology"/>
<comment type="similarity">
    <text evidence="1">Belongs to the protein kinase superfamily. ADCK protein kinase family.</text>
</comment>
<keyword evidence="3" id="KW-0418">Kinase</keyword>
<evidence type="ECO:0000313" key="3">
    <source>
        <dbReference type="EMBL" id="MDC8758957.1"/>
    </source>
</evidence>
<dbReference type="CDD" id="cd13970">
    <property type="entry name" value="ABC1_ADCK3"/>
    <property type="match status" value="1"/>
</dbReference>
<accession>A0ABT5K1U8</accession>
<dbReference type="GO" id="GO:0016301">
    <property type="term" value="F:kinase activity"/>
    <property type="evidence" value="ECO:0007669"/>
    <property type="project" value="UniProtKB-KW"/>
</dbReference>
<dbReference type="RefSeq" id="WP_273671841.1">
    <property type="nucleotide sequence ID" value="NZ_JAQQXR010000005.1"/>
</dbReference>
<evidence type="ECO:0000259" key="2">
    <source>
        <dbReference type="Pfam" id="PF03109"/>
    </source>
</evidence>
<dbReference type="InterPro" id="IPR004147">
    <property type="entry name" value="ABC1_dom"/>
</dbReference>
<organism evidence="3 4">
    <name type="scientific">Janthinobacterium fluminis</name>
    <dbReference type="NCBI Taxonomy" id="2987524"/>
    <lineage>
        <taxon>Bacteria</taxon>
        <taxon>Pseudomonadati</taxon>
        <taxon>Pseudomonadota</taxon>
        <taxon>Betaproteobacteria</taxon>
        <taxon>Burkholderiales</taxon>
        <taxon>Oxalobacteraceae</taxon>
        <taxon>Janthinobacterium</taxon>
    </lineage>
</organism>
<feature type="domain" description="ABC1 atypical kinase-like" evidence="2">
    <location>
        <begin position="97"/>
        <end position="333"/>
    </location>
</feature>
<protein>
    <submittedName>
        <fullName evidence="3">AarF/ABC1/UbiB kinase family protein</fullName>
    </submittedName>
</protein>
<dbReference type="PANTHER" id="PTHR10566">
    <property type="entry name" value="CHAPERONE-ACTIVITY OF BC1 COMPLEX CABC1 -RELATED"/>
    <property type="match status" value="1"/>
</dbReference>
<keyword evidence="3" id="KW-0808">Transferase</keyword>
<dbReference type="PANTHER" id="PTHR10566:SF113">
    <property type="entry name" value="PROTEIN ACTIVITY OF BC1 COMPLEX KINASE 7, CHLOROPLASTIC"/>
    <property type="match status" value="1"/>
</dbReference>
<gene>
    <name evidence="3" type="ORF">OIK44_15355</name>
</gene>
<evidence type="ECO:0000313" key="4">
    <source>
        <dbReference type="Proteomes" id="UP001221208"/>
    </source>
</evidence>
<reference evidence="3 4" key="1">
    <citation type="submission" date="2022-10" db="EMBL/GenBank/DDBJ databases">
        <title>Janthinobacterium sp. hw3 Genome sequencing.</title>
        <authorList>
            <person name="Park S."/>
        </authorList>
    </citation>
    <scope>NUCLEOTIDE SEQUENCE [LARGE SCALE GENOMIC DNA]</scope>
    <source>
        <strain evidence="4">hw3</strain>
    </source>
</reference>
<evidence type="ECO:0000256" key="1">
    <source>
        <dbReference type="ARBA" id="ARBA00009670"/>
    </source>
</evidence>
<dbReference type="Proteomes" id="UP001221208">
    <property type="component" value="Unassembled WGS sequence"/>
</dbReference>